<proteinExistence type="predicted"/>
<organism evidence="1 2">
    <name type="scientific">Brassica cretica</name>
    <name type="common">Mustard</name>
    <dbReference type="NCBI Taxonomy" id="69181"/>
    <lineage>
        <taxon>Eukaryota</taxon>
        <taxon>Viridiplantae</taxon>
        <taxon>Streptophyta</taxon>
        <taxon>Embryophyta</taxon>
        <taxon>Tracheophyta</taxon>
        <taxon>Spermatophyta</taxon>
        <taxon>Magnoliopsida</taxon>
        <taxon>eudicotyledons</taxon>
        <taxon>Gunneridae</taxon>
        <taxon>Pentapetalae</taxon>
        <taxon>rosids</taxon>
        <taxon>malvids</taxon>
        <taxon>Brassicales</taxon>
        <taxon>Brassicaceae</taxon>
        <taxon>Brassiceae</taxon>
        <taxon>Brassica</taxon>
    </lineage>
</organism>
<comment type="caution">
    <text evidence="1">The sequence shown here is derived from an EMBL/GenBank/DDBJ whole genome shotgun (WGS) entry which is preliminary data.</text>
</comment>
<name>A0ABQ7C852_BRACR</name>
<gene>
    <name evidence="1" type="ORF">DY000_02005555</name>
</gene>
<evidence type="ECO:0000313" key="1">
    <source>
        <dbReference type="EMBL" id="KAF3547816.1"/>
    </source>
</evidence>
<dbReference type="EMBL" id="QGKV02000832">
    <property type="protein sequence ID" value="KAF3547816.1"/>
    <property type="molecule type" value="Genomic_DNA"/>
</dbReference>
<keyword evidence="2" id="KW-1185">Reference proteome</keyword>
<reference evidence="1 2" key="1">
    <citation type="journal article" date="2020" name="BMC Genomics">
        <title>Intraspecific diversification of the crop wild relative Brassica cretica Lam. using demographic model selection.</title>
        <authorList>
            <person name="Kioukis A."/>
            <person name="Michalopoulou V.A."/>
            <person name="Briers L."/>
            <person name="Pirintsos S."/>
            <person name="Studholme D.J."/>
            <person name="Pavlidis P."/>
            <person name="Sarris P.F."/>
        </authorList>
    </citation>
    <scope>NUCLEOTIDE SEQUENCE [LARGE SCALE GENOMIC DNA]</scope>
    <source>
        <strain evidence="2">cv. PFS-1207/04</strain>
    </source>
</reference>
<sequence length="51" mass="5838">MLTMKSACAQTKGHMEQSRCYLEGEKWVKMLAEKTISQEDIVQCKFLLALS</sequence>
<dbReference type="Proteomes" id="UP000266723">
    <property type="component" value="Unassembled WGS sequence"/>
</dbReference>
<protein>
    <submittedName>
        <fullName evidence="1">Uncharacterized protein</fullName>
    </submittedName>
</protein>
<evidence type="ECO:0000313" key="2">
    <source>
        <dbReference type="Proteomes" id="UP000266723"/>
    </source>
</evidence>
<accession>A0ABQ7C852</accession>